<keyword evidence="2" id="KW-1185">Reference proteome</keyword>
<evidence type="ECO:0008006" key="3">
    <source>
        <dbReference type="Google" id="ProtNLM"/>
    </source>
</evidence>
<evidence type="ECO:0000313" key="2">
    <source>
        <dbReference type="Proteomes" id="UP001216253"/>
    </source>
</evidence>
<evidence type="ECO:0000313" key="1">
    <source>
        <dbReference type="EMBL" id="MDE8653854.1"/>
    </source>
</evidence>
<organism evidence="1 2">
    <name type="scientific">Novosphingobium album</name>
    <name type="common">ex Liu et al. 2023</name>
    <dbReference type="NCBI Taxonomy" id="3031130"/>
    <lineage>
        <taxon>Bacteria</taxon>
        <taxon>Pseudomonadati</taxon>
        <taxon>Pseudomonadota</taxon>
        <taxon>Alphaproteobacteria</taxon>
        <taxon>Sphingomonadales</taxon>
        <taxon>Sphingomonadaceae</taxon>
        <taxon>Novosphingobium</taxon>
    </lineage>
</organism>
<name>A0ABT5WVE1_9SPHN</name>
<dbReference type="EMBL" id="JARESE010000065">
    <property type="protein sequence ID" value="MDE8653854.1"/>
    <property type="molecule type" value="Genomic_DNA"/>
</dbReference>
<gene>
    <name evidence="1" type="ORF">PYV00_19365</name>
</gene>
<accession>A0ABT5WVE1</accession>
<reference evidence="1 2" key="1">
    <citation type="submission" date="2023-03" db="EMBL/GenBank/DDBJ databases">
        <title>NovoSphingobium album sp. nov. isolated from polycyclic aromatic hydrocarbons- and heavy-metal polluted soil.</title>
        <authorList>
            <person name="Liu Z."/>
            <person name="Wang K."/>
        </authorList>
    </citation>
    <scope>NUCLEOTIDE SEQUENCE [LARGE SCALE GENOMIC DNA]</scope>
    <source>
        <strain evidence="1 2">H3SJ31-1</strain>
    </source>
</reference>
<dbReference type="RefSeq" id="WP_275229973.1">
    <property type="nucleotide sequence ID" value="NZ_JARESE010000065.1"/>
</dbReference>
<sequence>MPEKKKRDAPLSLRLSRDERARLERDAASMTLGTYIKWRLFDGETPPPRTRGKAPVRDHALLSRLLALLGGQRLAANLNQLAKAANSGSLPIAPETETALRQACHDIADIRRMLMQALGLKVEDQA</sequence>
<protein>
    <recommendedName>
        <fullName evidence="3">Plasmid mobilization relaxosome protein MobC</fullName>
    </recommendedName>
</protein>
<dbReference type="Proteomes" id="UP001216253">
    <property type="component" value="Unassembled WGS sequence"/>
</dbReference>
<proteinExistence type="predicted"/>
<comment type="caution">
    <text evidence="1">The sequence shown here is derived from an EMBL/GenBank/DDBJ whole genome shotgun (WGS) entry which is preliminary data.</text>
</comment>